<organism evidence="1 2">
    <name type="scientific">Halorubrum saccharovorum DSM 1137</name>
    <dbReference type="NCBI Taxonomy" id="1227484"/>
    <lineage>
        <taxon>Archaea</taxon>
        <taxon>Methanobacteriati</taxon>
        <taxon>Methanobacteriota</taxon>
        <taxon>Stenosarchaea group</taxon>
        <taxon>Halobacteria</taxon>
        <taxon>Halobacteriales</taxon>
        <taxon>Haloferacaceae</taxon>
        <taxon>Halorubrum</taxon>
    </lineage>
</organism>
<accession>M0DWN8</accession>
<gene>
    <name evidence="1" type="ORF">C471_08395</name>
</gene>
<sequence>PLLSPPSTNLDTGNWDADGPIAGWRVECDRDGRVLDYVIESTWDRKGCFCLLTRVTEYIVLGRHHGPERIGESETYYRGYVHAPAVESLPKGCFGTTIVDCENQDGWFVWDERAFSNGYSHTKTVSEVAHRKTERLADAAAQRREGEI</sequence>
<dbReference type="AlphaFoldDB" id="M0DWN8"/>
<proteinExistence type="predicted"/>
<protein>
    <submittedName>
        <fullName evidence="1">Uncharacterized protein</fullName>
    </submittedName>
</protein>
<dbReference type="EMBL" id="AOJE01000030">
    <property type="protein sequence ID" value="ELZ39950.1"/>
    <property type="molecule type" value="Genomic_DNA"/>
</dbReference>
<dbReference type="PATRIC" id="fig|1227484.4.peg.1687"/>
<reference evidence="1 2" key="1">
    <citation type="journal article" date="2014" name="PLoS Genet.">
        <title>Phylogenetically driven sequencing of extremely halophilic archaea reveals strategies for static and dynamic osmo-response.</title>
        <authorList>
            <person name="Becker E.A."/>
            <person name="Seitzer P.M."/>
            <person name="Tritt A."/>
            <person name="Larsen D."/>
            <person name="Krusor M."/>
            <person name="Yao A.I."/>
            <person name="Wu D."/>
            <person name="Madern D."/>
            <person name="Eisen J.A."/>
            <person name="Darling A.E."/>
            <person name="Facciotti M.T."/>
        </authorList>
    </citation>
    <scope>NUCLEOTIDE SEQUENCE [LARGE SCALE GENOMIC DNA]</scope>
    <source>
        <strain evidence="1 2">DSM 1137</strain>
    </source>
</reference>
<dbReference type="OrthoDB" id="320495at2157"/>
<name>M0DWN8_9EURY</name>
<keyword evidence="2" id="KW-1185">Reference proteome</keyword>
<dbReference type="Proteomes" id="UP000011514">
    <property type="component" value="Unassembled WGS sequence"/>
</dbReference>
<comment type="caution">
    <text evidence="1">The sequence shown here is derived from an EMBL/GenBank/DDBJ whole genome shotgun (WGS) entry which is preliminary data.</text>
</comment>
<feature type="non-terminal residue" evidence="1">
    <location>
        <position position="1"/>
    </location>
</feature>
<evidence type="ECO:0000313" key="2">
    <source>
        <dbReference type="Proteomes" id="UP000011514"/>
    </source>
</evidence>
<evidence type="ECO:0000313" key="1">
    <source>
        <dbReference type="EMBL" id="ELZ39950.1"/>
    </source>
</evidence>
<dbReference type="RefSeq" id="WP_004048146.1">
    <property type="nucleotide sequence ID" value="NZ_AOJE01000030.1"/>
</dbReference>